<evidence type="ECO:0000313" key="2">
    <source>
        <dbReference type="EMBL" id="KAG8170444.1"/>
    </source>
</evidence>
<feature type="chain" id="PRO_5043899505" evidence="1">
    <location>
        <begin position="20"/>
        <end position="67"/>
    </location>
</feature>
<dbReference type="Proteomes" id="UP000827092">
    <property type="component" value="Unassembled WGS sequence"/>
</dbReference>
<evidence type="ECO:0000256" key="1">
    <source>
        <dbReference type="SAM" id="SignalP"/>
    </source>
</evidence>
<gene>
    <name evidence="2" type="ORF">JTE90_019621</name>
</gene>
<name>A0AAV6TF71_9ARAC</name>
<protein>
    <submittedName>
        <fullName evidence="2">Uncharacterized protein</fullName>
    </submittedName>
</protein>
<feature type="signal peptide" evidence="1">
    <location>
        <begin position="1"/>
        <end position="19"/>
    </location>
</feature>
<accession>A0AAV6TF71</accession>
<keyword evidence="1" id="KW-0732">Signal</keyword>
<dbReference type="AlphaFoldDB" id="A0AAV6TF71"/>
<dbReference type="EMBL" id="JAFNEN010005448">
    <property type="protein sequence ID" value="KAG8170444.1"/>
    <property type="molecule type" value="Genomic_DNA"/>
</dbReference>
<organism evidence="2 3">
    <name type="scientific">Oedothorax gibbosus</name>
    <dbReference type="NCBI Taxonomy" id="931172"/>
    <lineage>
        <taxon>Eukaryota</taxon>
        <taxon>Metazoa</taxon>
        <taxon>Ecdysozoa</taxon>
        <taxon>Arthropoda</taxon>
        <taxon>Chelicerata</taxon>
        <taxon>Arachnida</taxon>
        <taxon>Araneae</taxon>
        <taxon>Araneomorphae</taxon>
        <taxon>Entelegynae</taxon>
        <taxon>Araneoidea</taxon>
        <taxon>Linyphiidae</taxon>
        <taxon>Erigoninae</taxon>
        <taxon>Oedothorax</taxon>
    </lineage>
</organism>
<keyword evidence="3" id="KW-1185">Reference proteome</keyword>
<comment type="caution">
    <text evidence="2">The sequence shown here is derived from an EMBL/GenBank/DDBJ whole genome shotgun (WGS) entry which is preliminary data.</text>
</comment>
<reference evidence="2 3" key="1">
    <citation type="journal article" date="2022" name="Nat. Ecol. Evol.">
        <title>A masculinizing supergene underlies an exaggerated male reproductive morph in a spider.</title>
        <authorList>
            <person name="Hendrickx F."/>
            <person name="De Corte Z."/>
            <person name="Sonet G."/>
            <person name="Van Belleghem S.M."/>
            <person name="Kostlbacher S."/>
            <person name="Vangestel C."/>
        </authorList>
    </citation>
    <scope>NUCLEOTIDE SEQUENCE [LARGE SCALE GENOMIC DNA]</scope>
    <source>
        <strain evidence="2">W744_W776</strain>
    </source>
</reference>
<evidence type="ECO:0000313" key="3">
    <source>
        <dbReference type="Proteomes" id="UP000827092"/>
    </source>
</evidence>
<sequence length="67" mass="7653">MISYLGSLVLISGIALTIGAPFQHHETVFQEPEVRHIIHEEPDVRHRIHEEPVEVLLLPNAVQNILR</sequence>
<proteinExistence type="predicted"/>